<keyword evidence="7" id="KW-1185">Reference proteome</keyword>
<keyword evidence="2 4" id="KW-0863">Zinc-finger</keyword>
<keyword evidence="3" id="KW-0862">Zinc</keyword>
<evidence type="ECO:0000256" key="3">
    <source>
        <dbReference type="ARBA" id="ARBA00022833"/>
    </source>
</evidence>
<sequence length="117" mass="13752">MCKHIVNAQVSVRAPCKKWFDCPECHEELAKDHPLQKTHEMVFACKKCKKVFRKDMAVYEDSDEYCPNCDNHYVIEAKERKPELQIGVEGDDPRIMRDYRAKQKYLNPDEVMADIMG</sequence>
<gene>
    <name evidence="6" type="ORF">HK099_007148</name>
</gene>
<organism evidence="6 7">
    <name type="scientific">Clydaea vesicula</name>
    <dbReference type="NCBI Taxonomy" id="447962"/>
    <lineage>
        <taxon>Eukaryota</taxon>
        <taxon>Fungi</taxon>
        <taxon>Fungi incertae sedis</taxon>
        <taxon>Chytridiomycota</taxon>
        <taxon>Chytridiomycota incertae sedis</taxon>
        <taxon>Chytridiomycetes</taxon>
        <taxon>Lobulomycetales</taxon>
        <taxon>Lobulomycetaceae</taxon>
        <taxon>Clydaea</taxon>
    </lineage>
</organism>
<dbReference type="PANTHER" id="PTHR28082:SF2">
    <property type="entry name" value="CHY-TYPE DOMAIN-CONTAINING PROTEIN"/>
    <property type="match status" value="1"/>
</dbReference>
<dbReference type="EMBL" id="JADGJW010000067">
    <property type="protein sequence ID" value="KAJ3225230.1"/>
    <property type="molecule type" value="Genomic_DNA"/>
</dbReference>
<dbReference type="Pfam" id="PF05495">
    <property type="entry name" value="zf-CHY"/>
    <property type="match status" value="1"/>
</dbReference>
<dbReference type="SUPFAM" id="SSF161219">
    <property type="entry name" value="CHY zinc finger-like"/>
    <property type="match status" value="1"/>
</dbReference>
<feature type="domain" description="CHY-type" evidence="5">
    <location>
        <begin position="1"/>
        <end position="71"/>
    </location>
</feature>
<dbReference type="InterPro" id="IPR052604">
    <property type="entry name" value="Mito_Tim_assembly_helper"/>
</dbReference>
<dbReference type="Proteomes" id="UP001211065">
    <property type="component" value="Unassembled WGS sequence"/>
</dbReference>
<evidence type="ECO:0000259" key="5">
    <source>
        <dbReference type="PROSITE" id="PS51266"/>
    </source>
</evidence>
<evidence type="ECO:0000313" key="6">
    <source>
        <dbReference type="EMBL" id="KAJ3225230.1"/>
    </source>
</evidence>
<evidence type="ECO:0000256" key="4">
    <source>
        <dbReference type="PROSITE-ProRule" id="PRU00601"/>
    </source>
</evidence>
<keyword evidence="1" id="KW-0479">Metal-binding</keyword>
<comment type="caution">
    <text evidence="6">The sequence shown here is derived from an EMBL/GenBank/DDBJ whole genome shotgun (WGS) entry which is preliminary data.</text>
</comment>
<dbReference type="PANTHER" id="PTHR28082">
    <property type="entry name" value="ZINC FINGER PROTEIN"/>
    <property type="match status" value="1"/>
</dbReference>
<dbReference type="GO" id="GO:0005758">
    <property type="term" value="C:mitochondrial intermembrane space"/>
    <property type="evidence" value="ECO:0007669"/>
    <property type="project" value="TreeGrafter"/>
</dbReference>
<dbReference type="GO" id="GO:0008270">
    <property type="term" value="F:zinc ion binding"/>
    <property type="evidence" value="ECO:0007669"/>
    <property type="project" value="UniProtKB-KW"/>
</dbReference>
<proteinExistence type="predicted"/>
<dbReference type="PROSITE" id="PS51266">
    <property type="entry name" value="ZF_CHY"/>
    <property type="match status" value="1"/>
</dbReference>
<dbReference type="InterPro" id="IPR008913">
    <property type="entry name" value="Znf_CHY"/>
</dbReference>
<evidence type="ECO:0000313" key="7">
    <source>
        <dbReference type="Proteomes" id="UP001211065"/>
    </source>
</evidence>
<evidence type="ECO:0000256" key="1">
    <source>
        <dbReference type="ARBA" id="ARBA00022723"/>
    </source>
</evidence>
<protein>
    <recommendedName>
        <fullName evidence="5">CHY-type domain-containing protein</fullName>
    </recommendedName>
</protein>
<dbReference type="GO" id="GO:0045041">
    <property type="term" value="P:protein import into mitochondrial intermembrane space"/>
    <property type="evidence" value="ECO:0007669"/>
    <property type="project" value="TreeGrafter"/>
</dbReference>
<evidence type="ECO:0000256" key="2">
    <source>
        <dbReference type="ARBA" id="ARBA00022771"/>
    </source>
</evidence>
<accession>A0AAD5Y2U3</accession>
<dbReference type="InterPro" id="IPR037274">
    <property type="entry name" value="Znf_CHY_sf"/>
</dbReference>
<dbReference type="AlphaFoldDB" id="A0AAD5Y2U3"/>
<name>A0AAD5Y2U3_9FUNG</name>
<reference evidence="6" key="1">
    <citation type="submission" date="2020-05" db="EMBL/GenBank/DDBJ databases">
        <title>Phylogenomic resolution of chytrid fungi.</title>
        <authorList>
            <person name="Stajich J.E."/>
            <person name="Amses K."/>
            <person name="Simmons R."/>
            <person name="Seto K."/>
            <person name="Myers J."/>
            <person name="Bonds A."/>
            <person name="Quandt C.A."/>
            <person name="Barry K."/>
            <person name="Liu P."/>
            <person name="Grigoriev I."/>
            <person name="Longcore J.E."/>
            <person name="James T.Y."/>
        </authorList>
    </citation>
    <scope>NUCLEOTIDE SEQUENCE</scope>
    <source>
        <strain evidence="6">JEL0476</strain>
    </source>
</reference>